<keyword evidence="2" id="KW-1185">Reference proteome</keyword>
<dbReference type="RefSeq" id="WP_203755673.1">
    <property type="nucleotide sequence ID" value="NZ_BONK01000009.1"/>
</dbReference>
<evidence type="ECO:0008006" key="3">
    <source>
        <dbReference type="Google" id="ProtNLM"/>
    </source>
</evidence>
<dbReference type="InterPro" id="IPR007061">
    <property type="entry name" value="MST-like"/>
</dbReference>
<dbReference type="Pfam" id="PF04978">
    <property type="entry name" value="MST"/>
    <property type="match status" value="1"/>
</dbReference>
<dbReference type="Proteomes" id="UP000632740">
    <property type="component" value="Unassembled WGS sequence"/>
</dbReference>
<evidence type="ECO:0000313" key="2">
    <source>
        <dbReference type="Proteomes" id="UP000632740"/>
    </source>
</evidence>
<sequence>MDEKETLHQYLRIRRDDLLRKLDGLGEYDVRRPMTPTGTNLLGLVKHVASVQVGYFGETFGRPSDVVLPWQVEGGDPDGDMWVTAAETRDDVLDLWRRSCEHSDATIDALPLDAVGHVAWWPPEREQVTLHQILVHMVVEVARHAGHADIVRESIDGSVGNGPGDPNIPGRTADDWAAYCARIDAAAREAAGAA</sequence>
<dbReference type="Gene3D" id="1.20.120.450">
    <property type="entry name" value="dinb family like domain"/>
    <property type="match status" value="1"/>
</dbReference>
<name>A0A919U238_9CELL</name>
<dbReference type="AlphaFoldDB" id="A0A919U238"/>
<protein>
    <recommendedName>
        <fullName evidence="3">DinB family protein</fullName>
    </recommendedName>
</protein>
<gene>
    <name evidence="1" type="ORF">Cch01nite_27050</name>
</gene>
<dbReference type="InterPro" id="IPR034660">
    <property type="entry name" value="DinB/YfiT-like"/>
</dbReference>
<organism evidence="1 2">
    <name type="scientific">Cellulomonas chitinilytica</name>
    <dbReference type="NCBI Taxonomy" id="398759"/>
    <lineage>
        <taxon>Bacteria</taxon>
        <taxon>Bacillati</taxon>
        <taxon>Actinomycetota</taxon>
        <taxon>Actinomycetes</taxon>
        <taxon>Micrococcales</taxon>
        <taxon>Cellulomonadaceae</taxon>
        <taxon>Cellulomonas</taxon>
    </lineage>
</organism>
<comment type="caution">
    <text evidence="1">The sequence shown here is derived from an EMBL/GenBank/DDBJ whole genome shotgun (WGS) entry which is preliminary data.</text>
</comment>
<dbReference type="SUPFAM" id="SSF109854">
    <property type="entry name" value="DinB/YfiT-like putative metalloenzymes"/>
    <property type="match status" value="1"/>
</dbReference>
<evidence type="ECO:0000313" key="1">
    <source>
        <dbReference type="EMBL" id="GIG21981.1"/>
    </source>
</evidence>
<dbReference type="EMBL" id="BONK01000009">
    <property type="protein sequence ID" value="GIG21981.1"/>
    <property type="molecule type" value="Genomic_DNA"/>
</dbReference>
<accession>A0A919U238</accession>
<proteinExistence type="predicted"/>
<reference evidence="1" key="1">
    <citation type="submission" date="2021-01" db="EMBL/GenBank/DDBJ databases">
        <title>Whole genome shotgun sequence of Cellulomonas chitinilytica NBRC 110799.</title>
        <authorList>
            <person name="Komaki H."/>
            <person name="Tamura T."/>
        </authorList>
    </citation>
    <scope>NUCLEOTIDE SEQUENCE</scope>
    <source>
        <strain evidence="1">NBRC 110799</strain>
    </source>
</reference>